<protein>
    <submittedName>
        <fullName evidence="2">Uncharacterized protein</fullName>
    </submittedName>
</protein>
<accession>A0ABR0E0J6</accession>
<reference evidence="2 3" key="1">
    <citation type="journal article" date="2023" name="G3 (Bethesda)">
        <title>A chromosome-level genome assembly of Zasmidium syzygii isolated from banana leaves.</title>
        <authorList>
            <person name="van Westerhoven A.C."/>
            <person name="Mehrabi R."/>
            <person name="Talebi R."/>
            <person name="Steentjes M.B.F."/>
            <person name="Corcolon B."/>
            <person name="Chong P.A."/>
            <person name="Kema G.H.J."/>
            <person name="Seidl M.F."/>
        </authorList>
    </citation>
    <scope>NUCLEOTIDE SEQUENCE [LARGE SCALE GENOMIC DNA]</scope>
    <source>
        <strain evidence="2 3">P124</strain>
    </source>
</reference>
<dbReference type="Proteomes" id="UP001305779">
    <property type="component" value="Unassembled WGS sequence"/>
</dbReference>
<evidence type="ECO:0000256" key="1">
    <source>
        <dbReference type="SAM" id="MobiDB-lite"/>
    </source>
</evidence>
<keyword evidence="3" id="KW-1185">Reference proteome</keyword>
<evidence type="ECO:0000313" key="3">
    <source>
        <dbReference type="Proteomes" id="UP001305779"/>
    </source>
</evidence>
<comment type="caution">
    <text evidence="2">The sequence shown here is derived from an EMBL/GenBank/DDBJ whole genome shotgun (WGS) entry which is preliminary data.</text>
</comment>
<feature type="region of interest" description="Disordered" evidence="1">
    <location>
        <begin position="1"/>
        <end position="33"/>
    </location>
</feature>
<sequence>MLSKRSLSAPGCCRTKPLLKPSRQKPPQTKNTPITEHIESLVLALITTINTRAFNPHNPLIDPAFTGSIRYPWGGREPTSWPGTLAIFAALTQQYPAYAIVRPMMYTEIYGESNVYAGVGRPRKREFGWVWAV</sequence>
<proteinExistence type="predicted"/>
<dbReference type="EMBL" id="JAXOVC010000013">
    <property type="protein sequence ID" value="KAK4494952.1"/>
    <property type="molecule type" value="Genomic_DNA"/>
</dbReference>
<organism evidence="2 3">
    <name type="scientific">Zasmidium cellare</name>
    <name type="common">Wine cellar mold</name>
    <name type="synonym">Racodium cellare</name>
    <dbReference type="NCBI Taxonomy" id="395010"/>
    <lineage>
        <taxon>Eukaryota</taxon>
        <taxon>Fungi</taxon>
        <taxon>Dikarya</taxon>
        <taxon>Ascomycota</taxon>
        <taxon>Pezizomycotina</taxon>
        <taxon>Dothideomycetes</taxon>
        <taxon>Dothideomycetidae</taxon>
        <taxon>Mycosphaerellales</taxon>
        <taxon>Mycosphaerellaceae</taxon>
        <taxon>Zasmidium</taxon>
    </lineage>
</organism>
<evidence type="ECO:0000313" key="2">
    <source>
        <dbReference type="EMBL" id="KAK4494952.1"/>
    </source>
</evidence>
<name>A0ABR0E0J6_ZASCE</name>
<gene>
    <name evidence="2" type="ORF">PRZ48_014308</name>
</gene>